<organism evidence="4 5">
    <name type="scientific">Owenia fusiformis</name>
    <name type="common">Polychaete worm</name>
    <dbReference type="NCBI Taxonomy" id="6347"/>
    <lineage>
        <taxon>Eukaryota</taxon>
        <taxon>Metazoa</taxon>
        <taxon>Spiralia</taxon>
        <taxon>Lophotrochozoa</taxon>
        <taxon>Annelida</taxon>
        <taxon>Polychaeta</taxon>
        <taxon>Sedentaria</taxon>
        <taxon>Canalipalpata</taxon>
        <taxon>Sabellida</taxon>
        <taxon>Oweniida</taxon>
        <taxon>Oweniidae</taxon>
        <taxon>Owenia</taxon>
    </lineage>
</organism>
<dbReference type="SUPFAM" id="SSF52833">
    <property type="entry name" value="Thioredoxin-like"/>
    <property type="match status" value="1"/>
</dbReference>
<dbReference type="AlphaFoldDB" id="A0A8S4NZQ0"/>
<name>A0A8S4NZQ0_OWEFU</name>
<dbReference type="EMBL" id="CAIIXF020000006">
    <property type="protein sequence ID" value="CAH1785329.1"/>
    <property type="molecule type" value="Genomic_DNA"/>
</dbReference>
<dbReference type="PRINTS" id="PR00160">
    <property type="entry name" value="GLUTAREDOXIN"/>
</dbReference>
<dbReference type="OrthoDB" id="418495at2759"/>
<accession>A0A8S4NZQ0</accession>
<evidence type="ECO:0000313" key="5">
    <source>
        <dbReference type="Proteomes" id="UP000749559"/>
    </source>
</evidence>
<gene>
    <name evidence="4" type="ORF">OFUS_LOCUS11400</name>
</gene>
<keyword evidence="5" id="KW-1185">Reference proteome</keyword>
<keyword evidence="1" id="KW-0813">Transport</keyword>
<dbReference type="InterPro" id="IPR002109">
    <property type="entry name" value="Glutaredoxin"/>
</dbReference>
<protein>
    <recommendedName>
        <fullName evidence="3">Glutaredoxin domain-containing protein</fullName>
    </recommendedName>
</protein>
<reference evidence="4" key="1">
    <citation type="submission" date="2022-03" db="EMBL/GenBank/DDBJ databases">
        <authorList>
            <person name="Martin C."/>
        </authorList>
    </citation>
    <scope>NUCLEOTIDE SEQUENCE</scope>
</reference>
<evidence type="ECO:0000313" key="4">
    <source>
        <dbReference type="EMBL" id="CAH1785329.1"/>
    </source>
</evidence>
<evidence type="ECO:0000256" key="2">
    <source>
        <dbReference type="ARBA" id="ARBA00022982"/>
    </source>
</evidence>
<dbReference type="Proteomes" id="UP000749559">
    <property type="component" value="Unassembled WGS sequence"/>
</dbReference>
<proteinExistence type="predicted"/>
<evidence type="ECO:0000259" key="3">
    <source>
        <dbReference type="Pfam" id="PF00462"/>
    </source>
</evidence>
<evidence type="ECO:0000256" key="1">
    <source>
        <dbReference type="ARBA" id="ARBA00022448"/>
    </source>
</evidence>
<dbReference type="InterPro" id="IPR014025">
    <property type="entry name" value="Glutaredoxin_subgr"/>
</dbReference>
<feature type="domain" description="Glutaredoxin" evidence="3">
    <location>
        <begin position="19"/>
        <end position="86"/>
    </location>
</feature>
<dbReference type="InterPro" id="IPR036249">
    <property type="entry name" value="Thioredoxin-like_sf"/>
</dbReference>
<keyword evidence="2" id="KW-0249">Electron transport</keyword>
<dbReference type="GO" id="GO:0005739">
    <property type="term" value="C:mitochondrion"/>
    <property type="evidence" value="ECO:0007669"/>
    <property type="project" value="TreeGrafter"/>
</dbReference>
<dbReference type="PROSITE" id="PS51354">
    <property type="entry name" value="GLUTAREDOXIN_2"/>
    <property type="match status" value="1"/>
</dbReference>
<dbReference type="Pfam" id="PF00462">
    <property type="entry name" value="Glutaredoxin"/>
    <property type="match status" value="1"/>
</dbReference>
<dbReference type="Gene3D" id="3.40.30.10">
    <property type="entry name" value="Glutaredoxin"/>
    <property type="match status" value="1"/>
</dbReference>
<dbReference type="PANTHER" id="PTHR46185">
    <property type="entry name" value="GLUTAREDOXIN-1"/>
    <property type="match status" value="1"/>
</dbReference>
<dbReference type="InterPro" id="IPR047185">
    <property type="entry name" value="GLRX1"/>
</dbReference>
<dbReference type="PANTHER" id="PTHR46185:SF1">
    <property type="entry name" value="GLUTAREDOXIN-1"/>
    <property type="match status" value="1"/>
</dbReference>
<dbReference type="GO" id="GO:0015038">
    <property type="term" value="F:glutathione disulfide oxidoreductase activity"/>
    <property type="evidence" value="ECO:0007669"/>
    <property type="project" value="TreeGrafter"/>
</dbReference>
<sequence>MAGAGAKPFVDAKIKQRTVMMFSKSNDPECKRIKEYLSSYKMDLETYEFVDIECRQDVNQIENYFQIICLTDSRAVPQLFVKGKYIGGDKEITRFHENGELKEILRKYGAIKA</sequence>
<comment type="caution">
    <text evidence="4">The sequence shown here is derived from an EMBL/GenBank/DDBJ whole genome shotgun (WGS) entry which is preliminary data.</text>
</comment>